<dbReference type="AlphaFoldDB" id="A0A1C7FF28"/>
<gene>
    <name evidence="1" type="ORF">VSVS05_03514</name>
</gene>
<dbReference type="Gene3D" id="3.40.50.300">
    <property type="entry name" value="P-loop containing nucleotide triphosphate hydrolases"/>
    <property type="match status" value="2"/>
</dbReference>
<dbReference type="Pfam" id="PF06564">
    <property type="entry name" value="CBP_BcsQ"/>
    <property type="match status" value="1"/>
</dbReference>
<sequence>MKRLLVVSLRRGCGSTTVTANLAQSLVKINKPVLAIDVSAENLLRLHFGTPYDENDGWAVRMMGGSLWNEAGFSSPQGVDFLPYGQSNEILHQSFTQTNNQPINDLNQGLLSVCEPSQWQLFHGEFWQISTPVWQDFIASMDMIFVVIKADAMNYAVLQSLFEHNHVLRELMDNDKIRFILNQYQPETEIGRDLALVLKQELKTLLVPVLMHQDTALIECAANLTTIQHYSPISQAAKDYQALAFWCVSAFSSSAEQG</sequence>
<dbReference type="STRING" id="45658.VSVS12_03755"/>
<dbReference type="NCBIfam" id="TIGR03371">
    <property type="entry name" value="cellulose_yhjQ"/>
    <property type="match status" value="1"/>
</dbReference>
<dbReference type="GeneID" id="96874948"/>
<dbReference type="SUPFAM" id="SSF52540">
    <property type="entry name" value="P-loop containing nucleoside triphosphate hydrolases"/>
    <property type="match status" value="1"/>
</dbReference>
<protein>
    <submittedName>
        <fullName evidence="1">Cellulose synthase (UDP-forming)</fullName>
        <ecNumber evidence="1">2.4.1.12</ecNumber>
    </submittedName>
</protein>
<keyword evidence="2" id="KW-1185">Reference proteome</keyword>
<keyword evidence="1" id="KW-0808">Transferase</keyword>
<organism evidence="1 2">
    <name type="scientific">Vibrio scophthalmi</name>
    <dbReference type="NCBI Taxonomy" id="45658"/>
    <lineage>
        <taxon>Bacteria</taxon>
        <taxon>Pseudomonadati</taxon>
        <taxon>Pseudomonadota</taxon>
        <taxon>Gammaproteobacteria</taxon>
        <taxon>Vibrionales</taxon>
        <taxon>Vibrionaceae</taxon>
        <taxon>Vibrio</taxon>
    </lineage>
</organism>
<evidence type="ECO:0000313" key="1">
    <source>
        <dbReference type="EMBL" id="ANU38552.1"/>
    </source>
</evidence>
<dbReference type="GO" id="GO:0016760">
    <property type="term" value="F:cellulose synthase (UDP-forming) activity"/>
    <property type="evidence" value="ECO:0007669"/>
    <property type="project" value="UniProtKB-EC"/>
</dbReference>
<dbReference type="InterPro" id="IPR027417">
    <property type="entry name" value="P-loop_NTPase"/>
</dbReference>
<dbReference type="RefSeq" id="WP_083163675.1">
    <property type="nucleotide sequence ID" value="NZ_CP016415.1"/>
</dbReference>
<dbReference type="PATRIC" id="fig|45658.7.peg.3471"/>
<dbReference type="EMBL" id="CP016415">
    <property type="protein sequence ID" value="ANU38552.1"/>
    <property type="molecule type" value="Genomic_DNA"/>
</dbReference>
<name>A0A1C7FF28_9VIBR</name>
<accession>A0A1C7FF28</accession>
<reference evidence="1 2" key="1">
    <citation type="submission" date="2016-07" db="EMBL/GenBank/DDBJ databases">
        <title>Genome sequencing of Vibrio scophthalmi strain VS-05, an isolated from Paralichthys olivaceus.</title>
        <authorList>
            <person name="Han H.-J."/>
        </authorList>
    </citation>
    <scope>NUCLEOTIDE SEQUENCE [LARGE SCALE GENOMIC DNA]</scope>
    <source>
        <strain evidence="1 2">VS-05</strain>
    </source>
</reference>
<proteinExistence type="predicted"/>
<keyword evidence="1" id="KW-0328">Glycosyltransferase</keyword>
<dbReference type="Proteomes" id="UP000092528">
    <property type="component" value="Chromosome 2"/>
</dbReference>
<evidence type="ECO:0000313" key="2">
    <source>
        <dbReference type="Proteomes" id="UP000092528"/>
    </source>
</evidence>
<dbReference type="InterPro" id="IPR017746">
    <property type="entry name" value="Cellulose_synthase_operon_BcsQ"/>
</dbReference>
<dbReference type="EC" id="2.4.1.12" evidence="1"/>